<name>A0A5E4MRE4_9HEMI</name>
<accession>A0A5E4MRE4</accession>
<dbReference type="AlphaFoldDB" id="A0A5E4MRE4"/>
<evidence type="ECO:0000256" key="1">
    <source>
        <dbReference type="SAM" id="MobiDB-lite"/>
    </source>
</evidence>
<proteinExistence type="predicted"/>
<dbReference type="Proteomes" id="UP000325440">
    <property type="component" value="Unassembled WGS sequence"/>
</dbReference>
<gene>
    <name evidence="2" type="ORF">CINCED_3A024107</name>
</gene>
<protein>
    <submittedName>
        <fullName evidence="2">Uncharacterized protein</fullName>
    </submittedName>
</protein>
<reference evidence="2 3" key="1">
    <citation type="submission" date="2019-08" db="EMBL/GenBank/DDBJ databases">
        <authorList>
            <person name="Alioto T."/>
            <person name="Alioto T."/>
            <person name="Gomez Garrido J."/>
        </authorList>
    </citation>
    <scope>NUCLEOTIDE SEQUENCE [LARGE SCALE GENOMIC DNA]</scope>
</reference>
<organism evidence="2 3">
    <name type="scientific">Cinara cedri</name>
    <dbReference type="NCBI Taxonomy" id="506608"/>
    <lineage>
        <taxon>Eukaryota</taxon>
        <taxon>Metazoa</taxon>
        <taxon>Ecdysozoa</taxon>
        <taxon>Arthropoda</taxon>
        <taxon>Hexapoda</taxon>
        <taxon>Insecta</taxon>
        <taxon>Pterygota</taxon>
        <taxon>Neoptera</taxon>
        <taxon>Paraneoptera</taxon>
        <taxon>Hemiptera</taxon>
        <taxon>Sternorrhyncha</taxon>
        <taxon>Aphidomorpha</taxon>
        <taxon>Aphidoidea</taxon>
        <taxon>Aphididae</taxon>
        <taxon>Lachninae</taxon>
        <taxon>Cinara</taxon>
    </lineage>
</organism>
<keyword evidence="3" id="KW-1185">Reference proteome</keyword>
<evidence type="ECO:0000313" key="2">
    <source>
        <dbReference type="EMBL" id="VVC34029.1"/>
    </source>
</evidence>
<evidence type="ECO:0000313" key="3">
    <source>
        <dbReference type="Proteomes" id="UP000325440"/>
    </source>
</evidence>
<feature type="region of interest" description="Disordered" evidence="1">
    <location>
        <begin position="13"/>
        <end position="41"/>
    </location>
</feature>
<sequence>MDGAELTLQYLAPVSSSDNNKRARQQQQQQQRNGKDTTTETTVAVGATPLDHNPYSVRRYGSVVYACENIDFVFTIKSVCCTRKIKIKTDEQPQNAVASVEFSSVTIVAANWFSADAQTCGEVGG</sequence>
<dbReference type="EMBL" id="CABPRJ010000981">
    <property type="protein sequence ID" value="VVC34029.1"/>
    <property type="molecule type" value="Genomic_DNA"/>
</dbReference>